<dbReference type="SUPFAM" id="SSF47413">
    <property type="entry name" value="lambda repressor-like DNA-binding domains"/>
    <property type="match status" value="1"/>
</dbReference>
<dbReference type="RefSeq" id="WP_182592049.1">
    <property type="nucleotide sequence ID" value="NZ_JACJIM010000003.1"/>
</dbReference>
<evidence type="ECO:0008006" key="3">
    <source>
        <dbReference type="Google" id="ProtNLM"/>
    </source>
</evidence>
<evidence type="ECO:0000313" key="1">
    <source>
        <dbReference type="EMBL" id="MBA9063114.1"/>
    </source>
</evidence>
<name>A0ABR6DCQ1_9HYPH</name>
<gene>
    <name evidence="1" type="ORF">GGQ91_002502</name>
</gene>
<reference evidence="1 2" key="1">
    <citation type="submission" date="2020-08" db="EMBL/GenBank/DDBJ databases">
        <title>Genomic Encyclopedia of Type Strains, Phase IV (KMG-IV): sequencing the most valuable type-strain genomes for metagenomic binning, comparative biology and taxonomic classification.</title>
        <authorList>
            <person name="Goeker M."/>
        </authorList>
    </citation>
    <scope>NUCLEOTIDE SEQUENCE [LARGE SCALE GENOMIC DNA]</scope>
    <source>
        <strain evidence="1 2">DSM 5686</strain>
    </source>
</reference>
<evidence type="ECO:0000313" key="2">
    <source>
        <dbReference type="Proteomes" id="UP000565455"/>
    </source>
</evidence>
<dbReference type="EMBL" id="JACJIM010000003">
    <property type="protein sequence ID" value="MBA9063114.1"/>
    <property type="molecule type" value="Genomic_DNA"/>
</dbReference>
<organism evidence="1 2">
    <name type="scientific">Methylobacterium fujisawaense</name>
    <dbReference type="NCBI Taxonomy" id="107400"/>
    <lineage>
        <taxon>Bacteria</taxon>
        <taxon>Pseudomonadati</taxon>
        <taxon>Pseudomonadota</taxon>
        <taxon>Alphaproteobacteria</taxon>
        <taxon>Hyphomicrobiales</taxon>
        <taxon>Methylobacteriaceae</taxon>
        <taxon>Methylobacterium</taxon>
    </lineage>
</organism>
<protein>
    <recommendedName>
        <fullName evidence="3">HTH cro/C1-type domain-containing protein</fullName>
    </recommendedName>
</protein>
<proteinExistence type="predicted"/>
<sequence>MTTSQKTLSKSDSPETNRLRELGRARAQHIAFDAIYDLWLERQAEGLRKKDICKLVGCDAAWVTRSLAGPGNWTLNTLGTLAEALNGKIEISVKAREKIVPSNYDIYSDLIDGQPFKFCPITDYSPGFKISSEAIGSNTTLTAFQSRPSSGGDVVHVRTITNG</sequence>
<dbReference type="GeneID" id="96604201"/>
<dbReference type="Proteomes" id="UP000565455">
    <property type="component" value="Unassembled WGS sequence"/>
</dbReference>
<keyword evidence="2" id="KW-1185">Reference proteome</keyword>
<comment type="caution">
    <text evidence="1">The sequence shown here is derived from an EMBL/GenBank/DDBJ whole genome shotgun (WGS) entry which is preliminary data.</text>
</comment>
<accession>A0ABR6DCQ1</accession>
<dbReference type="InterPro" id="IPR010982">
    <property type="entry name" value="Lambda_DNA-bd_dom_sf"/>
</dbReference>